<protein>
    <recommendedName>
        <fullName evidence="4">Alkaline shock response membrane anchor protein AmaP</fullName>
    </recommendedName>
</protein>
<gene>
    <name evidence="2" type="ORF">DDQ50_05920</name>
</gene>
<proteinExistence type="predicted"/>
<keyword evidence="1" id="KW-1133">Transmembrane helix</keyword>
<accession>A0A2V1HTQ3</accession>
<dbReference type="RefSeq" id="WP_116755720.1">
    <property type="nucleotide sequence ID" value="NZ_JBHUEX010000001.1"/>
</dbReference>
<organism evidence="2 3">
    <name type="scientific">Amnibacterium flavum</name>
    <dbReference type="NCBI Taxonomy" id="2173173"/>
    <lineage>
        <taxon>Bacteria</taxon>
        <taxon>Bacillati</taxon>
        <taxon>Actinomycetota</taxon>
        <taxon>Actinomycetes</taxon>
        <taxon>Micrococcales</taxon>
        <taxon>Microbacteriaceae</taxon>
        <taxon>Amnibacterium</taxon>
    </lineage>
</organism>
<evidence type="ECO:0008006" key="4">
    <source>
        <dbReference type="Google" id="ProtNLM"/>
    </source>
</evidence>
<comment type="caution">
    <text evidence="2">The sequence shown here is derived from an EMBL/GenBank/DDBJ whole genome shotgun (WGS) entry which is preliminary data.</text>
</comment>
<name>A0A2V1HTQ3_9MICO</name>
<dbReference type="OrthoDB" id="5123397at2"/>
<dbReference type="AlphaFoldDB" id="A0A2V1HTQ3"/>
<reference evidence="2 3" key="1">
    <citation type="submission" date="2018-05" db="EMBL/GenBank/DDBJ databases">
        <title>Amnibacterium sp. M8JJ-5, whole genome shotgun sequence.</title>
        <authorList>
            <person name="Tuo L."/>
        </authorList>
    </citation>
    <scope>NUCLEOTIDE SEQUENCE [LARGE SCALE GENOMIC DNA]</scope>
    <source>
        <strain evidence="2 3">M8JJ-5</strain>
    </source>
</reference>
<keyword evidence="3" id="KW-1185">Reference proteome</keyword>
<evidence type="ECO:0000313" key="3">
    <source>
        <dbReference type="Proteomes" id="UP000244893"/>
    </source>
</evidence>
<feature type="transmembrane region" description="Helical" evidence="1">
    <location>
        <begin position="65"/>
        <end position="88"/>
    </location>
</feature>
<evidence type="ECO:0000313" key="2">
    <source>
        <dbReference type="EMBL" id="PVZ95986.1"/>
    </source>
</evidence>
<dbReference type="EMBL" id="QEOP01000001">
    <property type="protein sequence ID" value="PVZ95986.1"/>
    <property type="molecule type" value="Genomic_DNA"/>
</dbReference>
<sequence length="201" mass="21311">MNNTNRFLNRAWLGLVGLLLLAGGAAAIALGSLPEAAERWTSTAPDVISSVSGWLRDSPVGDAGFSWLTIAVIAAIALIVVLLLVFIIRQGNGHTRELLRESSGDNGETIVEAAVAEQALREALHAHREFISSSVSTYRVRGASVLKISTVCQRGVSPTAAVRIVERHLIALDALLGREVPALLQISGGFRARTTGATRLL</sequence>
<keyword evidence="1" id="KW-0812">Transmembrane</keyword>
<keyword evidence="1" id="KW-0472">Membrane</keyword>
<evidence type="ECO:0000256" key="1">
    <source>
        <dbReference type="SAM" id="Phobius"/>
    </source>
</evidence>
<dbReference type="Proteomes" id="UP000244893">
    <property type="component" value="Unassembled WGS sequence"/>
</dbReference>